<keyword evidence="5" id="KW-0862">Zinc</keyword>
<feature type="region of interest" description="Disordered" evidence="6">
    <location>
        <begin position="284"/>
        <end position="357"/>
    </location>
</feature>
<feature type="non-terminal residue" evidence="8">
    <location>
        <position position="357"/>
    </location>
</feature>
<dbReference type="InterPro" id="IPR029026">
    <property type="entry name" value="tRNA_m1G_MTases_N"/>
</dbReference>
<evidence type="ECO:0000313" key="9">
    <source>
        <dbReference type="Proteomes" id="UP001189429"/>
    </source>
</evidence>
<keyword evidence="1" id="KW-0963">Cytoplasm</keyword>
<evidence type="ECO:0000259" key="7">
    <source>
        <dbReference type="PROSITE" id="PS50158"/>
    </source>
</evidence>
<evidence type="ECO:0000256" key="4">
    <source>
        <dbReference type="ARBA" id="ARBA00022691"/>
    </source>
</evidence>
<keyword evidence="2" id="KW-0489">Methyltransferase</keyword>
<gene>
    <name evidence="8" type="ORF">PCOR1329_LOCUS71513</name>
</gene>
<dbReference type="Proteomes" id="UP001189429">
    <property type="component" value="Unassembled WGS sequence"/>
</dbReference>
<dbReference type="Pfam" id="PF00098">
    <property type="entry name" value="zf-CCHC"/>
    <property type="match status" value="1"/>
</dbReference>
<dbReference type="Gene3D" id="3.40.1280.10">
    <property type="match status" value="1"/>
</dbReference>
<protein>
    <recommendedName>
        <fullName evidence="7">CCHC-type domain-containing protein</fullName>
    </recommendedName>
</protein>
<feature type="non-terminal residue" evidence="8">
    <location>
        <position position="1"/>
    </location>
</feature>
<feature type="region of interest" description="Disordered" evidence="6">
    <location>
        <begin position="1"/>
        <end position="50"/>
    </location>
</feature>
<reference evidence="8" key="1">
    <citation type="submission" date="2023-10" db="EMBL/GenBank/DDBJ databases">
        <authorList>
            <person name="Chen Y."/>
            <person name="Shah S."/>
            <person name="Dougan E. K."/>
            <person name="Thang M."/>
            <person name="Chan C."/>
        </authorList>
    </citation>
    <scope>NUCLEOTIDE SEQUENCE [LARGE SCALE GENOMIC DNA]</scope>
</reference>
<evidence type="ECO:0000256" key="1">
    <source>
        <dbReference type="ARBA" id="ARBA00022490"/>
    </source>
</evidence>
<feature type="compositionally biased region" description="Gly residues" evidence="6">
    <location>
        <begin position="1"/>
        <end position="45"/>
    </location>
</feature>
<evidence type="ECO:0000256" key="2">
    <source>
        <dbReference type="ARBA" id="ARBA00022603"/>
    </source>
</evidence>
<proteinExistence type="predicted"/>
<keyword evidence="4" id="KW-0949">S-adenosyl-L-methionine</keyword>
<dbReference type="InterPro" id="IPR036875">
    <property type="entry name" value="Znf_CCHC_sf"/>
</dbReference>
<comment type="caution">
    <text evidence="8">The sequence shown here is derived from an EMBL/GenBank/DDBJ whole genome shotgun (WGS) entry which is preliminary data.</text>
</comment>
<dbReference type="Pfam" id="PF04013">
    <property type="entry name" value="Methyltrn_RNA_2"/>
    <property type="match status" value="1"/>
</dbReference>
<organism evidence="8 9">
    <name type="scientific">Prorocentrum cordatum</name>
    <dbReference type="NCBI Taxonomy" id="2364126"/>
    <lineage>
        <taxon>Eukaryota</taxon>
        <taxon>Sar</taxon>
        <taxon>Alveolata</taxon>
        <taxon>Dinophyceae</taxon>
        <taxon>Prorocentrales</taxon>
        <taxon>Prorocentraceae</taxon>
        <taxon>Prorocentrum</taxon>
    </lineage>
</organism>
<evidence type="ECO:0000256" key="3">
    <source>
        <dbReference type="ARBA" id="ARBA00022679"/>
    </source>
</evidence>
<name>A0ABN9X0W2_9DINO</name>
<evidence type="ECO:0000256" key="5">
    <source>
        <dbReference type="PROSITE-ProRule" id="PRU00047"/>
    </source>
</evidence>
<keyword evidence="5" id="KW-0863">Zinc-finger</keyword>
<dbReference type="InterPro" id="IPR007158">
    <property type="entry name" value="TrmY"/>
</dbReference>
<accession>A0ABN9X0W2</accession>
<dbReference type="InterPro" id="IPR029028">
    <property type="entry name" value="Alpha/beta_knot_MTases"/>
</dbReference>
<dbReference type="Gene3D" id="4.10.60.10">
    <property type="entry name" value="Zinc finger, CCHC-type"/>
    <property type="match status" value="1"/>
</dbReference>
<keyword evidence="9" id="KW-1185">Reference proteome</keyword>
<dbReference type="SMART" id="SM00343">
    <property type="entry name" value="ZnF_C2HC"/>
    <property type="match status" value="2"/>
</dbReference>
<dbReference type="EMBL" id="CAUYUJ010019500">
    <property type="protein sequence ID" value="CAK0891638.1"/>
    <property type="molecule type" value="Genomic_DNA"/>
</dbReference>
<sequence>AGRGGAGRGGAGRGGGRGGAEASVGGGRGRGGGRGGEGAQGGRPGGWKKCKTCGQRGHTASECPQAAACTHCGSPEHTTKRCTFGARPGEWCLPCAGAGGAGPDRLPCFWRRFLVPLRRGDAEAFDPRDPRGAGRVDVGLNSINSALFRSQGLRRNCQVCLAFEASGHTLEVSGALVRDLRPDEHSLALRVRAGLDALLKEGCAAPDPQQHPEAWSASPLRGFVARRRSLAKSLAAALREEPPAGAAEGAEPAGRGRVVVLLLALDGLPIGGLGLPIARQGLRAAAPGRAVAGRRRHRGRRPGVAPRGGGGARRPRGGARRGGAARFPRRHHATRVARGGAAAALPGREAPHVRERK</sequence>
<dbReference type="InterPro" id="IPR001878">
    <property type="entry name" value="Znf_CCHC"/>
</dbReference>
<feature type="domain" description="CCHC-type" evidence="7">
    <location>
        <begin position="49"/>
        <end position="65"/>
    </location>
</feature>
<feature type="compositionally biased region" description="Low complexity" evidence="6">
    <location>
        <begin position="336"/>
        <end position="348"/>
    </location>
</feature>
<evidence type="ECO:0000313" key="8">
    <source>
        <dbReference type="EMBL" id="CAK0891638.1"/>
    </source>
</evidence>
<dbReference type="SUPFAM" id="SSF57756">
    <property type="entry name" value="Retrovirus zinc finger-like domains"/>
    <property type="match status" value="1"/>
</dbReference>
<evidence type="ECO:0000256" key="6">
    <source>
        <dbReference type="SAM" id="MobiDB-lite"/>
    </source>
</evidence>
<dbReference type="SUPFAM" id="SSF75217">
    <property type="entry name" value="alpha/beta knot"/>
    <property type="match status" value="1"/>
</dbReference>
<keyword evidence="5" id="KW-0479">Metal-binding</keyword>
<feature type="compositionally biased region" description="Basic residues" evidence="6">
    <location>
        <begin position="292"/>
        <end position="301"/>
    </location>
</feature>
<dbReference type="PROSITE" id="PS50158">
    <property type="entry name" value="ZF_CCHC"/>
    <property type="match status" value="1"/>
</dbReference>
<keyword evidence="3" id="KW-0808">Transferase</keyword>